<proteinExistence type="predicted"/>
<dbReference type="InterPro" id="IPR036259">
    <property type="entry name" value="MFS_trans_sf"/>
</dbReference>
<evidence type="ECO:0000313" key="6">
    <source>
        <dbReference type="EMBL" id="POZ61005.1"/>
    </source>
</evidence>
<dbReference type="GO" id="GO:0005886">
    <property type="term" value="C:plasma membrane"/>
    <property type="evidence" value="ECO:0007669"/>
    <property type="project" value="TreeGrafter"/>
</dbReference>
<comment type="caution">
    <text evidence="6">The sequence shown here is derived from an EMBL/GenBank/DDBJ whole genome shotgun (WGS) entry which is preliminary data.</text>
</comment>
<dbReference type="InterPro" id="IPR020846">
    <property type="entry name" value="MFS_dom"/>
</dbReference>
<keyword evidence="3 4" id="KW-0472">Membrane</keyword>
<reference evidence="7" key="1">
    <citation type="submission" date="2018-02" db="EMBL/GenBank/DDBJ databases">
        <authorList>
            <person name="O'Hara-Hanley K."/>
            <person name="Soby S."/>
        </authorList>
    </citation>
    <scope>NUCLEOTIDE SEQUENCE [LARGE SCALE GENOMIC DNA]</scope>
    <source>
        <strain evidence="7">MWU14-2602</strain>
    </source>
</reference>
<dbReference type="GO" id="GO:0022857">
    <property type="term" value="F:transmembrane transporter activity"/>
    <property type="evidence" value="ECO:0007669"/>
    <property type="project" value="InterPro"/>
</dbReference>
<dbReference type="InterPro" id="IPR011701">
    <property type="entry name" value="MFS"/>
</dbReference>
<dbReference type="Gene3D" id="1.20.1250.20">
    <property type="entry name" value="MFS general substrate transporter like domains"/>
    <property type="match status" value="1"/>
</dbReference>
<dbReference type="Proteomes" id="UP000237082">
    <property type="component" value="Unassembled WGS sequence"/>
</dbReference>
<feature type="transmembrane region" description="Helical" evidence="4">
    <location>
        <begin position="284"/>
        <end position="302"/>
    </location>
</feature>
<keyword evidence="2 4" id="KW-1133">Transmembrane helix</keyword>
<evidence type="ECO:0000313" key="7">
    <source>
        <dbReference type="Proteomes" id="UP000237082"/>
    </source>
</evidence>
<feature type="transmembrane region" description="Helical" evidence="4">
    <location>
        <begin position="341"/>
        <end position="360"/>
    </location>
</feature>
<dbReference type="PANTHER" id="PTHR43129">
    <property type="entry name" value="FOSMIDOMYCIN RESISTANCE PROTEIN"/>
    <property type="match status" value="1"/>
</dbReference>
<name>A0A2S5DD32_9NEIS</name>
<protein>
    <submittedName>
        <fullName evidence="6">MFS transporter</fullName>
    </submittedName>
</protein>
<organism evidence="6 7">
    <name type="scientific">Chromobacterium alticapitis</name>
    <dbReference type="NCBI Taxonomy" id="2073169"/>
    <lineage>
        <taxon>Bacteria</taxon>
        <taxon>Pseudomonadati</taxon>
        <taxon>Pseudomonadota</taxon>
        <taxon>Betaproteobacteria</taxon>
        <taxon>Neisseriales</taxon>
        <taxon>Chromobacteriaceae</taxon>
        <taxon>Chromobacterium</taxon>
    </lineage>
</organism>
<sequence>MTHADDASPSPEDASSRRRSLWAAGGAHAIHDGLTDLVYVLLPLWQAQFAISYAMVGLLRGSYSGMMAGFQLLASRLARRWGRKRMLVGGTALAGIAYLIAGQAGGLAVLLGALMLGGLGASVQHPLASSLVADSHEAGGGVKQALAQYNFAGDIGKTLIPALLGLLLTVASWRVGVALAGALALMAAGALWRLIPAGQGSAQRAAEKAQDKPGSAGGLRALLATGVIDSAVRMGFLTFLPFVLKSKGAGSAGIGLALSLLFVGGAFGKLFCGYLGARLGLMKTVWLTESLTALLILVTLALPQAGVMAVLPLLGLVLNGTSSVLYGAVPELAGAGGRERAFALFYTGTIGGGAMSPVLFGRVGDMAGVPLAMSMLALLLLLTLPLSWRVQYAFKYKEI</sequence>
<gene>
    <name evidence="6" type="ORF">C2I19_15930</name>
</gene>
<dbReference type="EMBL" id="PQWB01000079">
    <property type="protein sequence ID" value="POZ61005.1"/>
    <property type="molecule type" value="Genomic_DNA"/>
</dbReference>
<feature type="transmembrane region" description="Helical" evidence="4">
    <location>
        <begin position="308"/>
        <end position="329"/>
    </location>
</feature>
<evidence type="ECO:0000256" key="2">
    <source>
        <dbReference type="ARBA" id="ARBA00022989"/>
    </source>
</evidence>
<feature type="transmembrane region" description="Helical" evidence="4">
    <location>
        <begin position="250"/>
        <end position="272"/>
    </location>
</feature>
<feature type="transmembrane region" description="Helical" evidence="4">
    <location>
        <begin position="221"/>
        <end position="244"/>
    </location>
</feature>
<dbReference type="OrthoDB" id="8894129at2"/>
<evidence type="ECO:0000259" key="5">
    <source>
        <dbReference type="PROSITE" id="PS50850"/>
    </source>
</evidence>
<feature type="domain" description="Major facilitator superfamily (MFS) profile" evidence="5">
    <location>
        <begin position="1"/>
        <end position="395"/>
    </location>
</feature>
<dbReference type="SUPFAM" id="SSF103473">
    <property type="entry name" value="MFS general substrate transporter"/>
    <property type="match status" value="1"/>
</dbReference>
<evidence type="ECO:0000256" key="3">
    <source>
        <dbReference type="ARBA" id="ARBA00023136"/>
    </source>
</evidence>
<keyword evidence="7" id="KW-1185">Reference proteome</keyword>
<feature type="transmembrane region" description="Helical" evidence="4">
    <location>
        <begin position="366"/>
        <end position="388"/>
    </location>
</feature>
<evidence type="ECO:0000256" key="1">
    <source>
        <dbReference type="ARBA" id="ARBA00022692"/>
    </source>
</evidence>
<dbReference type="PROSITE" id="PS50850">
    <property type="entry name" value="MFS"/>
    <property type="match status" value="1"/>
</dbReference>
<dbReference type="RefSeq" id="WP_103903648.1">
    <property type="nucleotide sequence ID" value="NZ_PQWB01000079.1"/>
</dbReference>
<dbReference type="PANTHER" id="PTHR43129:SF1">
    <property type="entry name" value="FOSMIDOMYCIN RESISTANCE PROTEIN"/>
    <property type="match status" value="1"/>
</dbReference>
<keyword evidence="1 4" id="KW-0812">Transmembrane</keyword>
<evidence type="ECO:0000256" key="4">
    <source>
        <dbReference type="SAM" id="Phobius"/>
    </source>
</evidence>
<feature type="transmembrane region" description="Helical" evidence="4">
    <location>
        <begin position="173"/>
        <end position="195"/>
    </location>
</feature>
<feature type="transmembrane region" description="Helical" evidence="4">
    <location>
        <begin position="86"/>
        <end position="116"/>
    </location>
</feature>
<dbReference type="AlphaFoldDB" id="A0A2S5DD32"/>
<dbReference type="Pfam" id="PF07690">
    <property type="entry name" value="MFS_1"/>
    <property type="match status" value="1"/>
</dbReference>
<accession>A0A2S5DD32</accession>